<dbReference type="GO" id="GO:0000049">
    <property type="term" value="F:tRNA binding"/>
    <property type="evidence" value="ECO:0007669"/>
    <property type="project" value="UniProtKB-UniRule"/>
</dbReference>
<dbReference type="InterPro" id="IPR020568">
    <property type="entry name" value="Ribosomal_Su5_D2-typ_SF"/>
</dbReference>
<reference evidence="9 10" key="1">
    <citation type="journal article" date="2015" name="Genome Announc.">
        <title>Complete Genome Sequence of Spiroplasma litorale TN-1T (DSM 21781), a Bacterium Isolated from a Green-Eyed Horsefly (Tabanus nigrovittatus).</title>
        <authorList>
            <person name="Lo W.S."/>
            <person name="Lai Y.C."/>
            <person name="Lien Y.W."/>
            <person name="Wang T.H."/>
            <person name="Kuo C.H."/>
        </authorList>
    </citation>
    <scope>NUCLEOTIDE SEQUENCE [LARGE SCALE GENOMIC DNA]</scope>
    <source>
        <strain evidence="9 10">TN-1</strain>
    </source>
</reference>
<dbReference type="GO" id="GO:0030677">
    <property type="term" value="C:ribonuclease P complex"/>
    <property type="evidence" value="ECO:0007669"/>
    <property type="project" value="TreeGrafter"/>
</dbReference>
<dbReference type="SUPFAM" id="SSF54211">
    <property type="entry name" value="Ribosomal protein S5 domain 2-like"/>
    <property type="match status" value="1"/>
</dbReference>
<keyword evidence="2 7" id="KW-0819">tRNA processing</keyword>
<dbReference type="GO" id="GO:0004526">
    <property type="term" value="F:ribonuclease P activity"/>
    <property type="evidence" value="ECO:0007669"/>
    <property type="project" value="UniProtKB-UniRule"/>
</dbReference>
<evidence type="ECO:0000256" key="7">
    <source>
        <dbReference type="HAMAP-Rule" id="MF_00227"/>
    </source>
</evidence>
<comment type="subunit">
    <text evidence="7">Consists of a catalytic RNA component (M1 or rnpB) and a protein subunit.</text>
</comment>
<dbReference type="PANTHER" id="PTHR33992">
    <property type="entry name" value="RIBONUCLEASE P PROTEIN COMPONENT"/>
    <property type="match status" value="1"/>
</dbReference>
<dbReference type="InterPro" id="IPR000100">
    <property type="entry name" value="RNase_P"/>
</dbReference>
<evidence type="ECO:0000256" key="1">
    <source>
        <dbReference type="ARBA" id="ARBA00002663"/>
    </source>
</evidence>
<dbReference type="KEGG" id="sll:SLITO_v1c11200"/>
<dbReference type="Pfam" id="PF00825">
    <property type="entry name" value="Ribonuclease_P"/>
    <property type="match status" value="1"/>
</dbReference>
<keyword evidence="5 7" id="KW-0378">Hydrolase</keyword>
<dbReference type="EMBL" id="CP012357">
    <property type="protein sequence ID" value="AKX34731.1"/>
    <property type="molecule type" value="Genomic_DNA"/>
</dbReference>
<dbReference type="RefSeq" id="WP_075058806.1">
    <property type="nucleotide sequence ID" value="NZ_CP012357.1"/>
</dbReference>
<dbReference type="EC" id="3.1.26.5" evidence="7 8"/>
<dbReference type="InterPro" id="IPR020539">
    <property type="entry name" value="RNase_P_CS"/>
</dbReference>
<keyword evidence="10" id="KW-1185">Reference proteome</keyword>
<evidence type="ECO:0000256" key="6">
    <source>
        <dbReference type="ARBA" id="ARBA00022884"/>
    </source>
</evidence>
<dbReference type="InterPro" id="IPR014721">
    <property type="entry name" value="Ribsml_uS5_D2-typ_fold_subgr"/>
</dbReference>
<evidence type="ECO:0000256" key="2">
    <source>
        <dbReference type="ARBA" id="ARBA00022694"/>
    </source>
</evidence>
<evidence type="ECO:0000256" key="4">
    <source>
        <dbReference type="ARBA" id="ARBA00022759"/>
    </source>
</evidence>
<dbReference type="Proteomes" id="UP000067476">
    <property type="component" value="Chromosome"/>
</dbReference>
<organism evidence="9 10">
    <name type="scientific">Spiroplasma litorale</name>
    <dbReference type="NCBI Taxonomy" id="216942"/>
    <lineage>
        <taxon>Bacteria</taxon>
        <taxon>Bacillati</taxon>
        <taxon>Mycoplasmatota</taxon>
        <taxon>Mollicutes</taxon>
        <taxon>Entomoplasmatales</taxon>
        <taxon>Spiroplasmataceae</taxon>
        <taxon>Spiroplasma</taxon>
    </lineage>
</organism>
<accession>A0A0K1W3G5</accession>
<proteinExistence type="inferred from homology"/>
<evidence type="ECO:0000313" key="9">
    <source>
        <dbReference type="EMBL" id="AKX34731.1"/>
    </source>
</evidence>
<dbReference type="PROSITE" id="PS00648">
    <property type="entry name" value="RIBONUCLEASE_P"/>
    <property type="match status" value="1"/>
</dbReference>
<name>A0A0K1W3G5_9MOLU</name>
<dbReference type="OrthoDB" id="9810867at2"/>
<evidence type="ECO:0000256" key="5">
    <source>
        <dbReference type="ARBA" id="ARBA00022801"/>
    </source>
</evidence>
<sequence>MKNLNIIKKNQDFQKIIGLKNYKNSKSFVIYYRNNNNLFKYGVSVGKKLGNAVLRNYIKRVTRSIVYDLLEKFEHKKVDVVIIVKASFLELSYDENHKQLDKVLLSI</sequence>
<dbReference type="GO" id="GO:0042781">
    <property type="term" value="F:3'-tRNA processing endoribonuclease activity"/>
    <property type="evidence" value="ECO:0007669"/>
    <property type="project" value="TreeGrafter"/>
</dbReference>
<evidence type="ECO:0000313" key="10">
    <source>
        <dbReference type="Proteomes" id="UP000067476"/>
    </source>
</evidence>
<protein>
    <recommendedName>
        <fullName evidence="7 8">Ribonuclease P protein component</fullName>
        <shortName evidence="7">RNase P protein</shortName>
        <shortName evidence="7">RNaseP protein</shortName>
        <ecNumber evidence="7 8">3.1.26.5</ecNumber>
    </recommendedName>
    <alternativeName>
        <fullName evidence="7">Protein C5</fullName>
    </alternativeName>
</protein>
<evidence type="ECO:0000256" key="3">
    <source>
        <dbReference type="ARBA" id="ARBA00022722"/>
    </source>
</evidence>
<dbReference type="Gene3D" id="3.30.230.10">
    <property type="match status" value="1"/>
</dbReference>
<comment type="catalytic activity">
    <reaction evidence="7">
        <text>Endonucleolytic cleavage of RNA, removing 5'-extranucleotides from tRNA precursor.</text>
        <dbReference type="EC" id="3.1.26.5"/>
    </reaction>
</comment>
<comment type="function">
    <text evidence="1 7">RNaseP catalyzes the removal of the 5'-leader sequence from pre-tRNA to produce the mature 5'-terminus. It can also cleave other RNA substrates such as 4.5S RNA. The protein component plays an auxiliary but essential role in vivo by binding to the 5'-leader sequence and broadening the substrate specificity of the ribozyme.</text>
</comment>
<dbReference type="PANTHER" id="PTHR33992:SF1">
    <property type="entry name" value="RIBONUCLEASE P PROTEIN COMPONENT"/>
    <property type="match status" value="1"/>
</dbReference>
<keyword evidence="3 7" id="KW-0540">Nuclease</keyword>
<keyword evidence="6 7" id="KW-0694">RNA-binding</keyword>
<dbReference type="GO" id="GO:0001682">
    <property type="term" value="P:tRNA 5'-leader removal"/>
    <property type="evidence" value="ECO:0007669"/>
    <property type="project" value="UniProtKB-UniRule"/>
</dbReference>
<keyword evidence="4 7" id="KW-0255">Endonuclease</keyword>
<gene>
    <name evidence="7 9" type="primary">rnpA</name>
    <name evidence="9" type="ORF">SLITO_v1c11200</name>
</gene>
<evidence type="ECO:0000256" key="8">
    <source>
        <dbReference type="NCBIfam" id="TIGR00188"/>
    </source>
</evidence>
<dbReference type="NCBIfam" id="TIGR00188">
    <property type="entry name" value="rnpA"/>
    <property type="match status" value="1"/>
</dbReference>
<dbReference type="HAMAP" id="MF_00227">
    <property type="entry name" value="RNase_P"/>
    <property type="match status" value="1"/>
</dbReference>
<dbReference type="AlphaFoldDB" id="A0A0K1W3G5"/>
<dbReference type="STRING" id="216942.SLITO_v1c11200"/>
<comment type="similarity">
    <text evidence="7">Belongs to the RnpA family.</text>
</comment>
<dbReference type="PATRIC" id="fig|216942.3.peg.1143"/>